<keyword evidence="2" id="KW-1185">Reference proteome</keyword>
<dbReference type="EMBL" id="BLXT01002122">
    <property type="protein sequence ID" value="GFN91311.1"/>
    <property type="molecule type" value="Genomic_DNA"/>
</dbReference>
<accession>A0AAV3Z9V3</accession>
<reference evidence="1 2" key="1">
    <citation type="journal article" date="2021" name="Elife">
        <title>Chloroplast acquisition without the gene transfer in kleptoplastic sea slugs, Plakobranchus ocellatus.</title>
        <authorList>
            <person name="Maeda T."/>
            <person name="Takahashi S."/>
            <person name="Yoshida T."/>
            <person name="Shimamura S."/>
            <person name="Takaki Y."/>
            <person name="Nagai Y."/>
            <person name="Toyoda A."/>
            <person name="Suzuki Y."/>
            <person name="Arimoto A."/>
            <person name="Ishii H."/>
            <person name="Satoh N."/>
            <person name="Nishiyama T."/>
            <person name="Hasebe M."/>
            <person name="Maruyama T."/>
            <person name="Minagawa J."/>
            <person name="Obokata J."/>
            <person name="Shigenobu S."/>
        </authorList>
    </citation>
    <scope>NUCLEOTIDE SEQUENCE [LARGE SCALE GENOMIC DNA]</scope>
</reference>
<evidence type="ECO:0000313" key="2">
    <source>
        <dbReference type="Proteomes" id="UP000735302"/>
    </source>
</evidence>
<organism evidence="1 2">
    <name type="scientific">Plakobranchus ocellatus</name>
    <dbReference type="NCBI Taxonomy" id="259542"/>
    <lineage>
        <taxon>Eukaryota</taxon>
        <taxon>Metazoa</taxon>
        <taxon>Spiralia</taxon>
        <taxon>Lophotrochozoa</taxon>
        <taxon>Mollusca</taxon>
        <taxon>Gastropoda</taxon>
        <taxon>Heterobranchia</taxon>
        <taxon>Euthyneura</taxon>
        <taxon>Panpulmonata</taxon>
        <taxon>Sacoglossa</taxon>
        <taxon>Placobranchoidea</taxon>
        <taxon>Plakobranchidae</taxon>
        <taxon>Plakobranchus</taxon>
    </lineage>
</organism>
<proteinExistence type="predicted"/>
<dbReference type="Proteomes" id="UP000735302">
    <property type="component" value="Unassembled WGS sequence"/>
</dbReference>
<evidence type="ECO:0000313" key="1">
    <source>
        <dbReference type="EMBL" id="GFN91311.1"/>
    </source>
</evidence>
<dbReference type="AlphaFoldDB" id="A0AAV3Z9V3"/>
<protein>
    <submittedName>
        <fullName evidence="1">Uncharacterized protein</fullName>
    </submittedName>
</protein>
<comment type="caution">
    <text evidence="1">The sequence shown here is derived from an EMBL/GenBank/DDBJ whole genome shotgun (WGS) entry which is preliminary data.</text>
</comment>
<sequence length="71" mass="7947">MGDNPLSPTYCREAVHGGQPTIAYLLQRGSTWGTTHCHPRTASHQFMGDNLPWSPLTTHDRRLDYSQPDPA</sequence>
<name>A0AAV3Z9V3_9GAST</name>
<gene>
    <name evidence="1" type="ORF">PoB_001781700</name>
</gene>